<gene>
    <name evidence="1" type="ORF">DVH24_021690</name>
</gene>
<accession>A0A498JVH4</accession>
<evidence type="ECO:0000313" key="1">
    <source>
        <dbReference type="EMBL" id="RXH99888.1"/>
    </source>
</evidence>
<dbReference type="AlphaFoldDB" id="A0A498JVH4"/>
<name>A0A498JVH4_MALDO</name>
<sequence length="110" mass="12080">MAALKEYHNDSDTPPFKTISAHVGVGSVVCGGTPLSKELAQSSGSFLGRNRLGNRHTISGMLLRRSARSPIAPFKKISGYFQNIVILSIISRYFDENHSDTYLNIHCAKN</sequence>
<dbReference type="Proteomes" id="UP000290289">
    <property type="component" value="Chromosome 5"/>
</dbReference>
<organism evidence="1 2">
    <name type="scientific">Malus domestica</name>
    <name type="common">Apple</name>
    <name type="synonym">Pyrus malus</name>
    <dbReference type="NCBI Taxonomy" id="3750"/>
    <lineage>
        <taxon>Eukaryota</taxon>
        <taxon>Viridiplantae</taxon>
        <taxon>Streptophyta</taxon>
        <taxon>Embryophyta</taxon>
        <taxon>Tracheophyta</taxon>
        <taxon>Spermatophyta</taxon>
        <taxon>Magnoliopsida</taxon>
        <taxon>eudicotyledons</taxon>
        <taxon>Gunneridae</taxon>
        <taxon>Pentapetalae</taxon>
        <taxon>rosids</taxon>
        <taxon>fabids</taxon>
        <taxon>Rosales</taxon>
        <taxon>Rosaceae</taxon>
        <taxon>Amygdaloideae</taxon>
        <taxon>Maleae</taxon>
        <taxon>Malus</taxon>
    </lineage>
</organism>
<keyword evidence="2" id="KW-1185">Reference proteome</keyword>
<protein>
    <submittedName>
        <fullName evidence="1">Uncharacterized protein</fullName>
    </submittedName>
</protein>
<dbReference type="EMBL" id="RDQH01000331">
    <property type="protein sequence ID" value="RXH99888.1"/>
    <property type="molecule type" value="Genomic_DNA"/>
</dbReference>
<evidence type="ECO:0000313" key="2">
    <source>
        <dbReference type="Proteomes" id="UP000290289"/>
    </source>
</evidence>
<comment type="caution">
    <text evidence="1">The sequence shown here is derived from an EMBL/GenBank/DDBJ whole genome shotgun (WGS) entry which is preliminary data.</text>
</comment>
<proteinExistence type="predicted"/>
<reference evidence="1 2" key="1">
    <citation type="submission" date="2018-10" db="EMBL/GenBank/DDBJ databases">
        <title>A high-quality apple genome assembly.</title>
        <authorList>
            <person name="Hu J."/>
        </authorList>
    </citation>
    <scope>NUCLEOTIDE SEQUENCE [LARGE SCALE GENOMIC DNA]</scope>
    <source>
        <strain evidence="2">cv. HFTH1</strain>
        <tissue evidence="1">Young leaf</tissue>
    </source>
</reference>